<gene>
    <name evidence="1" type="ORF">I4F81_002603</name>
</gene>
<organism evidence="1 2">
    <name type="scientific">Pyropia yezoensis</name>
    <name type="common">Susabi-nori</name>
    <name type="synonym">Porphyra yezoensis</name>
    <dbReference type="NCBI Taxonomy" id="2788"/>
    <lineage>
        <taxon>Eukaryota</taxon>
        <taxon>Rhodophyta</taxon>
        <taxon>Bangiophyceae</taxon>
        <taxon>Bangiales</taxon>
        <taxon>Bangiaceae</taxon>
        <taxon>Pyropia</taxon>
    </lineage>
</organism>
<reference evidence="1" key="1">
    <citation type="submission" date="2019-11" db="EMBL/GenBank/DDBJ databases">
        <title>Nori genome reveals adaptations in red seaweeds to the harsh intertidal environment.</title>
        <authorList>
            <person name="Wang D."/>
            <person name="Mao Y."/>
        </authorList>
    </citation>
    <scope>NUCLEOTIDE SEQUENCE</scope>
    <source>
        <tissue evidence="1">Gametophyte</tissue>
    </source>
</reference>
<name>A0ACC3BPV0_PYRYE</name>
<accession>A0ACC3BPV0</accession>
<protein>
    <submittedName>
        <fullName evidence="1">Uncharacterized protein</fullName>
    </submittedName>
</protein>
<evidence type="ECO:0000313" key="2">
    <source>
        <dbReference type="Proteomes" id="UP000798662"/>
    </source>
</evidence>
<dbReference type="EMBL" id="CM020618">
    <property type="protein sequence ID" value="KAK1860011.1"/>
    <property type="molecule type" value="Genomic_DNA"/>
</dbReference>
<comment type="caution">
    <text evidence="1">The sequence shown here is derived from an EMBL/GenBank/DDBJ whole genome shotgun (WGS) entry which is preliminary data.</text>
</comment>
<keyword evidence="2" id="KW-1185">Reference proteome</keyword>
<proteinExistence type="predicted"/>
<sequence>MHLNLEGKLFIASDDGGLSRISEQAASLAAIVGADVRFASYLREQLVAAKCGDQLSLLLENAVNATSMSSSKIWAQPDCKLVVAHAICGVDVAADDFLVSGVYGTRNLPSLALRILATHLTLPKCMWQLPAGTPGIDLVRFIFGDVGQLITECHQVKHCDVDDALSWSEAWLLVKNMRNWLLLATWLASSATRVQCKLSWSLPRKEVMQLWTLLSDCYNSTEVPTSLSDEKALHSFISDCLDGDTNGTERFRDGTRAASAVLWNAAFAVAVQCPCGGYFVRDRAASSDR</sequence>
<dbReference type="Proteomes" id="UP000798662">
    <property type="component" value="Chromosome 1"/>
</dbReference>
<evidence type="ECO:0000313" key="1">
    <source>
        <dbReference type="EMBL" id="KAK1860011.1"/>
    </source>
</evidence>